<dbReference type="Gene3D" id="1.20.1280.50">
    <property type="match status" value="1"/>
</dbReference>
<dbReference type="OrthoDB" id="5580488at2759"/>
<keyword evidence="2" id="KW-0677">Repeat</keyword>
<dbReference type="InterPro" id="IPR001680">
    <property type="entry name" value="WD40_rpt"/>
</dbReference>
<dbReference type="AlphaFoldDB" id="A0A0B7NI06"/>
<feature type="repeat" description="WD" evidence="4">
    <location>
        <begin position="538"/>
        <end position="560"/>
    </location>
</feature>
<dbReference type="Proteomes" id="UP000054107">
    <property type="component" value="Unassembled WGS sequence"/>
</dbReference>
<dbReference type="Pfam" id="PF12937">
    <property type="entry name" value="F-box-like"/>
    <property type="match status" value="1"/>
</dbReference>
<name>A0A0B7NI06_9FUNG</name>
<dbReference type="InterPro" id="IPR051075">
    <property type="entry name" value="SCF_subunit_WD-repeat"/>
</dbReference>
<evidence type="ECO:0000313" key="8">
    <source>
        <dbReference type="Proteomes" id="UP000054107"/>
    </source>
</evidence>
<reference evidence="7 8" key="1">
    <citation type="submission" date="2014-09" db="EMBL/GenBank/DDBJ databases">
        <authorList>
            <person name="Ellenberger Sabrina"/>
        </authorList>
    </citation>
    <scope>NUCLEOTIDE SEQUENCE [LARGE SCALE GENOMIC DNA]</scope>
    <source>
        <strain evidence="7 8">CBS 412.66</strain>
    </source>
</reference>
<feature type="domain" description="F-box" evidence="6">
    <location>
        <begin position="127"/>
        <end position="173"/>
    </location>
</feature>
<feature type="repeat" description="WD" evidence="4">
    <location>
        <begin position="337"/>
        <end position="376"/>
    </location>
</feature>
<dbReference type="SUPFAM" id="SSF50998">
    <property type="entry name" value="Quinoprotein alcohol dehydrogenase-like"/>
    <property type="match status" value="1"/>
</dbReference>
<dbReference type="SUPFAM" id="SSF81383">
    <property type="entry name" value="F-box domain"/>
    <property type="match status" value="1"/>
</dbReference>
<protein>
    <recommendedName>
        <fullName evidence="6">F-box domain-containing protein</fullName>
    </recommendedName>
</protein>
<dbReference type="InterPro" id="IPR036047">
    <property type="entry name" value="F-box-like_dom_sf"/>
</dbReference>
<dbReference type="PROSITE" id="PS50181">
    <property type="entry name" value="FBOX"/>
    <property type="match status" value="1"/>
</dbReference>
<dbReference type="InterPro" id="IPR001810">
    <property type="entry name" value="F-box_dom"/>
</dbReference>
<dbReference type="InterPro" id="IPR020472">
    <property type="entry name" value="WD40_PAC1"/>
</dbReference>
<sequence>MLSFSCNNNNNNDSMDTEKKEKSNALPVKDFLSRHVPDQVTNSRRLCYRHRPDLIKQRQPDGLDAEKTQRQLEELPTEDKAAITHIWSLFSAAPADQRNLILRGLLSTCCMPQLSFIHDAIKPLLRIDFLSILPREISLQIFFYLDAKSLCHAAQVSHNWKTLADDDALWHRMCEQHIDKKCTKCGWGLPLLNKRRTATAIKRPLIEPSDSPLRTACGPSSVSRNVAMETEEQQEKTYKRTKIDKETTTTFSNIFSGAGSRGCPTPSRRPWKDVYSERLMVERNWRNNKYRLRVLTGHTDGVMCVQFCDGSNILMTGSYDKTVRIWCLETGQLIRTLTGHTRCVRALQFDEAKLVTGSMDHTLKIWNWQTGKCIRTLEGHAGGVLSLHFNSRLMATGSTDHTIRVWNFSAGECCTLTGHTEWVNSVRFCQEGTILVSASDDSTIRLWDVQKRSCLQVLKGHVGQVQIAVPSPLGFTHRFDTEEDDGYLKSLSRSSSLPELQPGCATEAPHSNQSASGKRNRTKQEPAPTAVSSKTPIIISGSLDNTIKLWDMVTGKCIRTLFGHVEGVWSLAYDTLRIVSGSHDKTVRVWDLGSGKCMHALEGHGGPVTAVGLSDTKIISTSDDGDVRIWDYGVLHF</sequence>
<dbReference type="PANTHER" id="PTHR19872">
    <property type="entry name" value="UBIQUITIN LIGASE SPECIFICITY FACTOR/HREP PROTEIN"/>
    <property type="match status" value="1"/>
</dbReference>
<gene>
    <name evidence="7" type="primary">PARPA_12523.1 scaffold 45109</name>
</gene>
<keyword evidence="1 4" id="KW-0853">WD repeat</keyword>
<dbReference type="Gene3D" id="2.130.10.10">
    <property type="entry name" value="YVTN repeat-like/Quinoprotein amine dehydrogenase"/>
    <property type="match status" value="3"/>
</dbReference>
<dbReference type="PRINTS" id="PR00320">
    <property type="entry name" value="GPROTEINBRPT"/>
</dbReference>
<evidence type="ECO:0000256" key="2">
    <source>
        <dbReference type="ARBA" id="ARBA00022737"/>
    </source>
</evidence>
<keyword evidence="8" id="KW-1185">Reference proteome</keyword>
<evidence type="ECO:0000313" key="7">
    <source>
        <dbReference type="EMBL" id="CEP18221.1"/>
    </source>
</evidence>
<dbReference type="CDD" id="cd00200">
    <property type="entry name" value="WD40"/>
    <property type="match status" value="1"/>
</dbReference>
<feature type="repeat" description="WD" evidence="4">
    <location>
        <begin position="416"/>
        <end position="457"/>
    </location>
</feature>
<dbReference type="InterPro" id="IPR015943">
    <property type="entry name" value="WD40/YVTN_repeat-like_dom_sf"/>
</dbReference>
<evidence type="ECO:0000256" key="4">
    <source>
        <dbReference type="PROSITE-ProRule" id="PRU00221"/>
    </source>
</evidence>
<keyword evidence="3" id="KW-0833">Ubl conjugation pathway</keyword>
<evidence type="ECO:0000256" key="5">
    <source>
        <dbReference type="SAM" id="MobiDB-lite"/>
    </source>
</evidence>
<dbReference type="InterPro" id="IPR011047">
    <property type="entry name" value="Quinoprotein_ADH-like_sf"/>
</dbReference>
<dbReference type="STRING" id="35722.A0A0B7NI06"/>
<dbReference type="InterPro" id="IPR019775">
    <property type="entry name" value="WD40_repeat_CS"/>
</dbReference>
<feature type="repeat" description="WD" evidence="4">
    <location>
        <begin position="561"/>
        <end position="600"/>
    </location>
</feature>
<evidence type="ECO:0000256" key="1">
    <source>
        <dbReference type="ARBA" id="ARBA00022574"/>
    </source>
</evidence>
<dbReference type="PROSITE" id="PS00678">
    <property type="entry name" value="WD_REPEATS_1"/>
    <property type="match status" value="4"/>
</dbReference>
<feature type="region of interest" description="Disordered" evidence="5">
    <location>
        <begin position="493"/>
        <end position="532"/>
    </location>
</feature>
<dbReference type="PANTHER" id="PTHR19872:SF9">
    <property type="entry name" value="UBIQUITIN-BINDING SDF UBIQUITIN LIGASE COMPLEX SUBUNIT"/>
    <property type="match status" value="1"/>
</dbReference>
<dbReference type="SMART" id="SM00256">
    <property type="entry name" value="FBOX"/>
    <property type="match status" value="1"/>
</dbReference>
<feature type="repeat" description="WD" evidence="4">
    <location>
        <begin position="295"/>
        <end position="336"/>
    </location>
</feature>
<accession>A0A0B7NI06</accession>
<dbReference type="EMBL" id="LN733769">
    <property type="protein sequence ID" value="CEP18221.1"/>
    <property type="molecule type" value="Genomic_DNA"/>
</dbReference>
<dbReference type="Pfam" id="PF00400">
    <property type="entry name" value="WD40"/>
    <property type="match status" value="7"/>
</dbReference>
<evidence type="ECO:0000259" key="6">
    <source>
        <dbReference type="PROSITE" id="PS50181"/>
    </source>
</evidence>
<dbReference type="CDD" id="cd22147">
    <property type="entry name" value="F-box_SpPof1-like"/>
    <property type="match status" value="1"/>
</dbReference>
<feature type="repeat" description="WD" evidence="4">
    <location>
        <begin position="601"/>
        <end position="631"/>
    </location>
</feature>
<dbReference type="PROSITE" id="PS50294">
    <property type="entry name" value="WD_REPEATS_REGION"/>
    <property type="match status" value="6"/>
</dbReference>
<feature type="region of interest" description="Disordered" evidence="5">
    <location>
        <begin position="1"/>
        <end position="27"/>
    </location>
</feature>
<dbReference type="SMART" id="SM00320">
    <property type="entry name" value="WD40"/>
    <property type="match status" value="7"/>
</dbReference>
<feature type="repeat" description="WD" evidence="4">
    <location>
        <begin position="377"/>
        <end position="416"/>
    </location>
</feature>
<evidence type="ECO:0000256" key="3">
    <source>
        <dbReference type="ARBA" id="ARBA00022786"/>
    </source>
</evidence>
<organism evidence="7 8">
    <name type="scientific">Parasitella parasitica</name>
    <dbReference type="NCBI Taxonomy" id="35722"/>
    <lineage>
        <taxon>Eukaryota</taxon>
        <taxon>Fungi</taxon>
        <taxon>Fungi incertae sedis</taxon>
        <taxon>Mucoromycota</taxon>
        <taxon>Mucoromycotina</taxon>
        <taxon>Mucoromycetes</taxon>
        <taxon>Mucorales</taxon>
        <taxon>Mucorineae</taxon>
        <taxon>Mucoraceae</taxon>
        <taxon>Parasitella</taxon>
    </lineage>
</organism>
<dbReference type="PROSITE" id="PS50082">
    <property type="entry name" value="WD_REPEATS_2"/>
    <property type="match status" value="7"/>
</dbReference>
<proteinExistence type="predicted"/>